<accession>I1H2Z3</accession>
<dbReference type="InterPro" id="IPR013766">
    <property type="entry name" value="Thioredoxin_domain"/>
</dbReference>
<dbReference type="PROSITE" id="PS00194">
    <property type="entry name" value="THIOREDOXIN_1"/>
    <property type="match status" value="1"/>
</dbReference>
<evidence type="ECO:0000313" key="12">
    <source>
        <dbReference type="EMBL" id="KQK20526.1"/>
    </source>
</evidence>
<dbReference type="InterPro" id="IPR005746">
    <property type="entry name" value="Thioredoxin"/>
</dbReference>
<evidence type="ECO:0000256" key="8">
    <source>
        <dbReference type="PIRNR" id="PIRNR000077"/>
    </source>
</evidence>
<reference evidence="13" key="3">
    <citation type="submission" date="2018-08" db="UniProtKB">
        <authorList>
            <consortium name="EnsemblPlants"/>
        </authorList>
    </citation>
    <scope>IDENTIFICATION</scope>
    <source>
        <strain evidence="13">cv. Bd21</strain>
    </source>
</reference>
<evidence type="ECO:0000313" key="14">
    <source>
        <dbReference type="Proteomes" id="UP000008810"/>
    </source>
</evidence>
<comment type="subcellular location">
    <subcellularLocation>
        <location evidence="1">Cytoplasm</location>
    </subcellularLocation>
</comment>
<dbReference type="STRING" id="15368.I1H2Z3"/>
<dbReference type="Gene3D" id="3.40.30.10">
    <property type="entry name" value="Glutaredoxin"/>
    <property type="match status" value="1"/>
</dbReference>
<dbReference type="InterPro" id="IPR050620">
    <property type="entry name" value="Thioredoxin_H-type-like"/>
</dbReference>
<reference evidence="12" key="2">
    <citation type="submission" date="2017-06" db="EMBL/GenBank/DDBJ databases">
        <title>WGS assembly of Brachypodium distachyon.</title>
        <authorList>
            <consortium name="The International Brachypodium Initiative"/>
            <person name="Lucas S."/>
            <person name="Harmon-Smith M."/>
            <person name="Lail K."/>
            <person name="Tice H."/>
            <person name="Grimwood J."/>
            <person name="Bruce D."/>
            <person name="Barry K."/>
            <person name="Shu S."/>
            <person name="Lindquist E."/>
            <person name="Wang M."/>
            <person name="Pitluck S."/>
            <person name="Vogel J.P."/>
            <person name="Garvin D.F."/>
            <person name="Mockler T.C."/>
            <person name="Schmutz J."/>
            <person name="Rokhsar D."/>
            <person name="Bevan M.W."/>
        </authorList>
    </citation>
    <scope>NUCLEOTIDE SEQUENCE</scope>
    <source>
        <strain evidence="12">Bd21</strain>
    </source>
</reference>
<keyword evidence="3" id="KW-0963">Cytoplasm</keyword>
<dbReference type="AlphaFoldDB" id="I1H2Z3"/>
<feature type="site" description="Contributes to redox potential value" evidence="9">
    <location>
        <position position="41"/>
    </location>
</feature>
<evidence type="ECO:0000256" key="7">
    <source>
        <dbReference type="ARBA" id="ARBA00038353"/>
    </source>
</evidence>
<protein>
    <recommendedName>
        <fullName evidence="8">Thioredoxin</fullName>
    </recommendedName>
</protein>
<proteinExistence type="inferred from homology"/>
<dbReference type="CDD" id="cd02947">
    <property type="entry name" value="TRX_family"/>
    <property type="match status" value="1"/>
</dbReference>
<dbReference type="Gramene" id="KQK20526">
    <property type="protein sequence ID" value="KQK20526"/>
    <property type="gene ID" value="BRADI_1g55110v3"/>
</dbReference>
<comment type="similarity">
    <text evidence="7">Belongs to the thioredoxin family. Plant H-type subfamily.</text>
</comment>
<dbReference type="RefSeq" id="XP_003557458.1">
    <property type="nucleotide sequence ID" value="XM_003557410.4"/>
</dbReference>
<keyword evidence="6 10" id="KW-0676">Redox-active center</keyword>
<dbReference type="GeneID" id="100825953"/>
<feature type="active site" description="Nucleophile" evidence="9">
    <location>
        <position position="40"/>
    </location>
</feature>
<dbReference type="Proteomes" id="UP000008810">
    <property type="component" value="Chromosome 1"/>
</dbReference>
<evidence type="ECO:0000256" key="3">
    <source>
        <dbReference type="ARBA" id="ARBA00022490"/>
    </source>
</evidence>
<dbReference type="KEGG" id="bdi:100825953"/>
<feature type="domain" description="Thioredoxin" evidence="11">
    <location>
        <begin position="1"/>
        <end position="114"/>
    </location>
</feature>
<evidence type="ECO:0000313" key="13">
    <source>
        <dbReference type="EnsemblPlants" id="KQK20526"/>
    </source>
</evidence>
<evidence type="ECO:0000256" key="4">
    <source>
        <dbReference type="ARBA" id="ARBA00022982"/>
    </source>
</evidence>
<reference evidence="12 13" key="1">
    <citation type="journal article" date="2010" name="Nature">
        <title>Genome sequencing and analysis of the model grass Brachypodium distachyon.</title>
        <authorList>
            <consortium name="International Brachypodium Initiative"/>
        </authorList>
    </citation>
    <scope>NUCLEOTIDE SEQUENCE [LARGE SCALE GENOMIC DNA]</scope>
    <source>
        <strain evidence="12">Bd21</strain>
        <strain evidence="13">cv. Bd21</strain>
    </source>
</reference>
<feature type="site" description="Contributes to redox potential value" evidence="9">
    <location>
        <position position="42"/>
    </location>
</feature>
<evidence type="ECO:0000256" key="9">
    <source>
        <dbReference type="PIRSR" id="PIRSR000077-1"/>
    </source>
</evidence>
<dbReference type="GO" id="GO:0016671">
    <property type="term" value="F:oxidoreductase activity, acting on a sulfur group of donors, disulfide as acceptor"/>
    <property type="evidence" value="ECO:0007669"/>
    <property type="project" value="UniProtKB-ARBA"/>
</dbReference>
<dbReference type="GO" id="GO:0005737">
    <property type="term" value="C:cytoplasm"/>
    <property type="evidence" value="ECO:0007669"/>
    <property type="project" value="UniProtKB-SubCell"/>
</dbReference>
<keyword evidence="14" id="KW-1185">Reference proteome</keyword>
<evidence type="ECO:0000256" key="5">
    <source>
        <dbReference type="ARBA" id="ARBA00023157"/>
    </source>
</evidence>
<dbReference type="InterPro" id="IPR017937">
    <property type="entry name" value="Thioredoxin_CS"/>
</dbReference>
<dbReference type="EMBL" id="CM000880">
    <property type="protein sequence ID" value="KQK20526.1"/>
    <property type="molecule type" value="Genomic_DNA"/>
</dbReference>
<feature type="active site" description="Nucleophile" evidence="9">
    <location>
        <position position="43"/>
    </location>
</feature>
<dbReference type="PRINTS" id="PR00421">
    <property type="entry name" value="THIOREDOXIN"/>
</dbReference>
<dbReference type="FunFam" id="3.40.30.10:FF:000104">
    <property type="entry name" value="Thioredoxin"/>
    <property type="match status" value="1"/>
</dbReference>
<name>I1H2Z3_BRADI</name>
<dbReference type="PANTHER" id="PTHR10438">
    <property type="entry name" value="THIOREDOXIN"/>
    <property type="match status" value="1"/>
</dbReference>
<dbReference type="PIRSF" id="PIRSF000077">
    <property type="entry name" value="Thioredoxin"/>
    <property type="match status" value="1"/>
</dbReference>
<dbReference type="EnsemblPlants" id="KQK20526">
    <property type="protein sequence ID" value="KQK20526"/>
    <property type="gene ID" value="BRADI_1g55110v3"/>
</dbReference>
<keyword evidence="2" id="KW-0813">Transport</keyword>
<feature type="disulfide bond" description="Redox-active" evidence="10">
    <location>
        <begin position="40"/>
        <end position="43"/>
    </location>
</feature>
<organism evidence="12">
    <name type="scientific">Brachypodium distachyon</name>
    <name type="common">Purple false brome</name>
    <name type="synonym">Trachynia distachya</name>
    <dbReference type="NCBI Taxonomy" id="15368"/>
    <lineage>
        <taxon>Eukaryota</taxon>
        <taxon>Viridiplantae</taxon>
        <taxon>Streptophyta</taxon>
        <taxon>Embryophyta</taxon>
        <taxon>Tracheophyta</taxon>
        <taxon>Spermatophyta</taxon>
        <taxon>Magnoliopsida</taxon>
        <taxon>Liliopsida</taxon>
        <taxon>Poales</taxon>
        <taxon>Poaceae</taxon>
        <taxon>BOP clade</taxon>
        <taxon>Pooideae</taxon>
        <taxon>Stipodae</taxon>
        <taxon>Brachypodieae</taxon>
        <taxon>Brachypodium</taxon>
    </lineage>
</organism>
<keyword evidence="5 10" id="KW-1015">Disulfide bond</keyword>
<evidence type="ECO:0000256" key="6">
    <source>
        <dbReference type="ARBA" id="ARBA00023284"/>
    </source>
</evidence>
<dbReference type="PANTHER" id="PTHR10438:SF453">
    <property type="entry name" value="THIOREDOXIN H4-RELATED"/>
    <property type="match status" value="1"/>
</dbReference>
<keyword evidence="4" id="KW-0249">Electron transport</keyword>
<dbReference type="SUPFAM" id="SSF52833">
    <property type="entry name" value="Thioredoxin-like"/>
    <property type="match status" value="1"/>
</dbReference>
<feature type="site" description="Contributes to redox potential value" evidence="9">
    <location>
        <position position="34"/>
    </location>
</feature>
<evidence type="ECO:0000259" key="11">
    <source>
        <dbReference type="PROSITE" id="PS51352"/>
    </source>
</evidence>
<dbReference type="OrthoDB" id="10263751at2759"/>
<sequence>MAAEEGTVIACHTKADFDAQMAKGKETGKLVIIDFTASWCGPCRTIAPVFVEYAKKFPGAIFLKVDVDELKEVAEAYKVEAMPTFLFYKGGEKVDTVVGARKDDIQTKIVALTGSASA</sequence>
<dbReference type="GO" id="GO:0015035">
    <property type="term" value="F:protein-disulfide reductase activity"/>
    <property type="evidence" value="ECO:0007669"/>
    <property type="project" value="InterPro"/>
</dbReference>
<gene>
    <name evidence="13" type="primary">LOC100825953</name>
    <name evidence="12" type="ORF">BRADI_1g55110v3</name>
</gene>
<dbReference type="PROSITE" id="PS51352">
    <property type="entry name" value="THIOREDOXIN_2"/>
    <property type="match status" value="1"/>
</dbReference>
<evidence type="ECO:0000256" key="10">
    <source>
        <dbReference type="PIRSR" id="PIRSR000077-4"/>
    </source>
</evidence>
<dbReference type="HOGENOM" id="CLU_090389_14_1_1"/>
<evidence type="ECO:0000256" key="1">
    <source>
        <dbReference type="ARBA" id="ARBA00004496"/>
    </source>
</evidence>
<dbReference type="Pfam" id="PF00085">
    <property type="entry name" value="Thioredoxin"/>
    <property type="match status" value="1"/>
</dbReference>
<dbReference type="OMA" id="CYADWCS"/>
<evidence type="ECO:0000256" key="2">
    <source>
        <dbReference type="ARBA" id="ARBA00022448"/>
    </source>
</evidence>
<dbReference type="InterPro" id="IPR036249">
    <property type="entry name" value="Thioredoxin-like_sf"/>
</dbReference>
<dbReference type="eggNOG" id="KOG0907">
    <property type="taxonomic scope" value="Eukaryota"/>
</dbReference>